<name>A0A8H3PJP1_9LECA</name>
<feature type="compositionally biased region" description="Basic and acidic residues" evidence="1">
    <location>
        <begin position="666"/>
        <end position="682"/>
    </location>
</feature>
<comment type="caution">
    <text evidence="3">The sequence shown here is derived from an EMBL/GenBank/DDBJ whole genome shotgun (WGS) entry which is preliminary data.</text>
</comment>
<evidence type="ECO:0000256" key="2">
    <source>
        <dbReference type="SAM" id="Phobius"/>
    </source>
</evidence>
<proteinExistence type="predicted"/>
<sequence length="697" mass="76597">MGSYTFSRLLKTMDTKLSFLRRSGKVNNHTEQASAPRLSRKRDLFLAFVIVSLPLLVISILLLAFIFLSDREIPASYAAIPALPFFEYPALDAFYTKVDPGSFLLLGSWASNIAEMVVAPFMVLFSYAIAREILQRSASGHDDSEPRPPLLHEIMRGAHVGIWHWVAQKTYKRPKSALGKEPVLRVVDIAGLGLFTATLLTAMVIVGGTTGAFLQLVVALTIGTDNWLHVATQPVSITHYADPTNYTENQKLDPAEIGSYQAGFSTIDRCDDQLTAILPQNVSTAPLPCSLNKTDGLTNVAYPSFVYLTLGTGISQVSSDFNGLDFTHLDEEEQKHIATPYQVVTYSPDPGVSHSLLFYPDAAVEYDGTTRGYGPHYGIDYVANTTSMVTQCTFVTQECDIHAATTDFSDGNNISIPFHCYDDFSGNLGQTPATGHERAQGWNMSFYQLVDGTPTNIPVQAQSNPFHFYIATAVNSIDLPDFDSESSLPEGNPGNGSLVDAGQGYTAFALSCEATIYDVTFSIINGSFWDFNASISSPQKASIVQAPLQVGFGQYHLYQAASLAVLANNDSVAETMGKAFSQTGMALASGVFDFDNNIQQRFRWTVSVTKVPKAPFFYLVVVCLVYSVFGIVMTGLALHLRRRPEVKEQQAKLMIDWGPELLEMDHYEKKNQKTRKEKEKENGPSQRSSSDLTDVFS</sequence>
<evidence type="ECO:0000313" key="3">
    <source>
        <dbReference type="EMBL" id="CAF9943021.1"/>
    </source>
</evidence>
<feature type="transmembrane region" description="Helical" evidence="2">
    <location>
        <begin position="183"/>
        <end position="206"/>
    </location>
</feature>
<evidence type="ECO:0000313" key="4">
    <source>
        <dbReference type="Proteomes" id="UP000664203"/>
    </source>
</evidence>
<evidence type="ECO:0000256" key="1">
    <source>
        <dbReference type="SAM" id="MobiDB-lite"/>
    </source>
</evidence>
<accession>A0A8H3PJP1</accession>
<dbReference type="OrthoDB" id="3344043at2759"/>
<feature type="region of interest" description="Disordered" evidence="1">
    <location>
        <begin position="666"/>
        <end position="697"/>
    </location>
</feature>
<keyword evidence="2" id="KW-0812">Transmembrane</keyword>
<gene>
    <name evidence="3" type="ORF">ALECFALPRED_010439</name>
</gene>
<keyword evidence="4" id="KW-1185">Reference proteome</keyword>
<feature type="transmembrane region" description="Helical" evidence="2">
    <location>
        <begin position="616"/>
        <end position="640"/>
    </location>
</feature>
<keyword evidence="2" id="KW-1133">Transmembrane helix</keyword>
<feature type="compositionally biased region" description="Polar residues" evidence="1">
    <location>
        <begin position="683"/>
        <end position="697"/>
    </location>
</feature>
<organism evidence="3 4">
    <name type="scientific">Alectoria fallacina</name>
    <dbReference type="NCBI Taxonomy" id="1903189"/>
    <lineage>
        <taxon>Eukaryota</taxon>
        <taxon>Fungi</taxon>
        <taxon>Dikarya</taxon>
        <taxon>Ascomycota</taxon>
        <taxon>Pezizomycotina</taxon>
        <taxon>Lecanoromycetes</taxon>
        <taxon>OSLEUM clade</taxon>
        <taxon>Lecanoromycetidae</taxon>
        <taxon>Lecanorales</taxon>
        <taxon>Lecanorineae</taxon>
        <taxon>Parmeliaceae</taxon>
        <taxon>Alectoria</taxon>
    </lineage>
</organism>
<feature type="transmembrane region" description="Helical" evidence="2">
    <location>
        <begin position="44"/>
        <end position="68"/>
    </location>
</feature>
<keyword evidence="2" id="KW-0472">Membrane</keyword>
<protein>
    <submittedName>
        <fullName evidence="3">Uncharacterized protein</fullName>
    </submittedName>
</protein>
<reference evidence="3" key="1">
    <citation type="submission" date="2021-03" db="EMBL/GenBank/DDBJ databases">
        <authorList>
            <person name="Tagirdzhanova G."/>
        </authorList>
    </citation>
    <scope>NUCLEOTIDE SEQUENCE</scope>
</reference>
<feature type="transmembrane region" description="Helical" evidence="2">
    <location>
        <begin position="109"/>
        <end position="130"/>
    </location>
</feature>
<dbReference type="Proteomes" id="UP000664203">
    <property type="component" value="Unassembled WGS sequence"/>
</dbReference>
<dbReference type="AlphaFoldDB" id="A0A8H3PJP1"/>
<dbReference type="EMBL" id="CAJPDR010000865">
    <property type="protein sequence ID" value="CAF9943021.1"/>
    <property type="molecule type" value="Genomic_DNA"/>
</dbReference>